<name>A0A1J4Q041_9ACTN</name>
<gene>
    <name evidence="6" type="ORF">VT52_019880</name>
</gene>
<dbReference type="PANTHER" id="PTHR30055:SF220">
    <property type="entry name" value="TETR-FAMILY REGULATORY PROTEIN"/>
    <property type="match status" value="1"/>
</dbReference>
<dbReference type="SUPFAM" id="SSF46689">
    <property type="entry name" value="Homeodomain-like"/>
    <property type="match status" value="1"/>
</dbReference>
<dbReference type="Gene3D" id="1.10.357.10">
    <property type="entry name" value="Tetracycline Repressor, domain 2"/>
    <property type="match status" value="1"/>
</dbReference>
<feature type="domain" description="HTH tetR-type" evidence="5">
    <location>
        <begin position="13"/>
        <end position="73"/>
    </location>
</feature>
<dbReference type="InterPro" id="IPR009057">
    <property type="entry name" value="Homeodomain-like_sf"/>
</dbReference>
<reference evidence="6" key="1">
    <citation type="submission" date="2016-10" db="EMBL/GenBank/DDBJ databases">
        <title>Genome sequence of Streptomyces malaysiense MUSC 136.</title>
        <authorList>
            <person name="Lee L.-H."/>
            <person name="Ser H.-L."/>
        </authorList>
    </citation>
    <scope>NUCLEOTIDE SEQUENCE [LARGE SCALE GENOMIC DNA]</scope>
    <source>
        <strain evidence="6">MUSC 136</strain>
    </source>
</reference>
<keyword evidence="2 4" id="KW-0238">DNA-binding</keyword>
<sequence>MVRMPASRPYHHGDLRAALLRSAERTLREKGAGALSLRELARDIGVSHAAPGRHFKDKQALLDALAMEGYERLDSALAEAYGAGPGFERRMTEIARAYLGFAVEHPELLELMFARKHRPDGSARFGAAVDRTFGSLTRLFADAQASGEIVDGDPERIALAAAANLHGLAALIAACALDADETVAGLDEHVHLLLYGLKPR</sequence>
<feature type="DNA-binding region" description="H-T-H motif" evidence="4">
    <location>
        <begin position="36"/>
        <end position="55"/>
    </location>
</feature>
<evidence type="ECO:0000259" key="5">
    <source>
        <dbReference type="PROSITE" id="PS50977"/>
    </source>
</evidence>
<evidence type="ECO:0000313" key="7">
    <source>
        <dbReference type="Proteomes" id="UP000034838"/>
    </source>
</evidence>
<evidence type="ECO:0000256" key="1">
    <source>
        <dbReference type="ARBA" id="ARBA00023015"/>
    </source>
</evidence>
<keyword evidence="1" id="KW-0805">Transcription regulation</keyword>
<dbReference type="InterPro" id="IPR025996">
    <property type="entry name" value="MT1864/Rv1816-like_C"/>
</dbReference>
<evidence type="ECO:0000256" key="4">
    <source>
        <dbReference type="PROSITE-ProRule" id="PRU00335"/>
    </source>
</evidence>
<dbReference type="PANTHER" id="PTHR30055">
    <property type="entry name" value="HTH-TYPE TRANSCRIPTIONAL REGULATOR RUTR"/>
    <property type="match status" value="1"/>
</dbReference>
<keyword evidence="7" id="KW-1185">Reference proteome</keyword>
<accession>A0A1J4Q041</accession>
<dbReference type="Pfam" id="PF13305">
    <property type="entry name" value="TetR_C_33"/>
    <property type="match status" value="1"/>
</dbReference>
<dbReference type="EMBL" id="LBDA02000048">
    <property type="protein sequence ID" value="OIK25734.1"/>
    <property type="molecule type" value="Genomic_DNA"/>
</dbReference>
<organism evidence="6 7">
    <name type="scientific">Streptomyces malaysiense</name>
    <dbReference type="NCBI Taxonomy" id="1428626"/>
    <lineage>
        <taxon>Bacteria</taxon>
        <taxon>Bacillati</taxon>
        <taxon>Actinomycetota</taxon>
        <taxon>Actinomycetes</taxon>
        <taxon>Kitasatosporales</taxon>
        <taxon>Streptomycetaceae</taxon>
        <taxon>Streptomyces</taxon>
    </lineage>
</organism>
<dbReference type="PROSITE" id="PS50977">
    <property type="entry name" value="HTH_TETR_2"/>
    <property type="match status" value="1"/>
</dbReference>
<dbReference type="OrthoDB" id="3173376at2"/>
<dbReference type="InterPro" id="IPR001647">
    <property type="entry name" value="HTH_TetR"/>
</dbReference>
<evidence type="ECO:0000256" key="3">
    <source>
        <dbReference type="ARBA" id="ARBA00023163"/>
    </source>
</evidence>
<comment type="caution">
    <text evidence="6">The sequence shown here is derived from an EMBL/GenBank/DDBJ whole genome shotgun (WGS) entry which is preliminary data.</text>
</comment>
<dbReference type="GO" id="GO:0003700">
    <property type="term" value="F:DNA-binding transcription factor activity"/>
    <property type="evidence" value="ECO:0007669"/>
    <property type="project" value="TreeGrafter"/>
</dbReference>
<dbReference type="Pfam" id="PF00440">
    <property type="entry name" value="TetR_N"/>
    <property type="match status" value="1"/>
</dbReference>
<dbReference type="RefSeq" id="WP_046422577.1">
    <property type="nucleotide sequence ID" value="NZ_LBDA02000048.1"/>
</dbReference>
<evidence type="ECO:0000313" key="6">
    <source>
        <dbReference type="EMBL" id="OIK25734.1"/>
    </source>
</evidence>
<dbReference type="InterPro" id="IPR050109">
    <property type="entry name" value="HTH-type_TetR-like_transc_reg"/>
</dbReference>
<keyword evidence="3" id="KW-0804">Transcription</keyword>
<dbReference type="GO" id="GO:0000976">
    <property type="term" value="F:transcription cis-regulatory region binding"/>
    <property type="evidence" value="ECO:0007669"/>
    <property type="project" value="TreeGrafter"/>
</dbReference>
<dbReference type="InterPro" id="IPR036271">
    <property type="entry name" value="Tet_transcr_reg_TetR-rel_C_sf"/>
</dbReference>
<dbReference type="AlphaFoldDB" id="A0A1J4Q041"/>
<protein>
    <submittedName>
        <fullName evidence="6">TetR family transcriptional regulator</fullName>
    </submittedName>
</protein>
<evidence type="ECO:0000256" key="2">
    <source>
        <dbReference type="ARBA" id="ARBA00023125"/>
    </source>
</evidence>
<proteinExistence type="predicted"/>
<dbReference type="Proteomes" id="UP000034838">
    <property type="component" value="Unassembled WGS sequence"/>
</dbReference>
<dbReference type="SUPFAM" id="SSF48498">
    <property type="entry name" value="Tetracyclin repressor-like, C-terminal domain"/>
    <property type="match status" value="1"/>
</dbReference>